<keyword evidence="4" id="KW-1185">Reference proteome</keyword>
<reference evidence="3 4" key="1">
    <citation type="submission" date="2014-04" db="EMBL/GenBank/DDBJ databases">
        <authorList>
            <consortium name="DOE Joint Genome Institute"/>
            <person name="Kuo A."/>
            <person name="Martino E."/>
            <person name="Perotto S."/>
            <person name="Kohler A."/>
            <person name="Nagy L.G."/>
            <person name="Floudas D."/>
            <person name="Copeland A."/>
            <person name="Barry K.W."/>
            <person name="Cichocki N."/>
            <person name="Veneault-Fourrey C."/>
            <person name="LaButti K."/>
            <person name="Lindquist E.A."/>
            <person name="Lipzen A."/>
            <person name="Lundell T."/>
            <person name="Morin E."/>
            <person name="Murat C."/>
            <person name="Sun H."/>
            <person name="Tunlid A."/>
            <person name="Henrissat B."/>
            <person name="Grigoriev I.V."/>
            <person name="Hibbett D.S."/>
            <person name="Martin F."/>
            <person name="Nordberg H.P."/>
            <person name="Cantor M.N."/>
            <person name="Hua S.X."/>
        </authorList>
    </citation>
    <scope>NUCLEOTIDE SEQUENCE [LARGE SCALE GENOMIC DNA]</scope>
    <source>
        <strain evidence="3 4">Zn</strain>
    </source>
</reference>
<protein>
    <submittedName>
        <fullName evidence="3">Uncharacterized protein</fullName>
    </submittedName>
</protein>
<name>A0A0C3HBF5_OIDMZ</name>
<evidence type="ECO:0000313" key="4">
    <source>
        <dbReference type="Proteomes" id="UP000054321"/>
    </source>
</evidence>
<feature type="non-terminal residue" evidence="3">
    <location>
        <position position="1"/>
    </location>
</feature>
<proteinExistence type="predicted"/>
<evidence type="ECO:0000313" key="3">
    <source>
        <dbReference type="EMBL" id="KIN05561.1"/>
    </source>
</evidence>
<evidence type="ECO:0000256" key="1">
    <source>
        <dbReference type="SAM" id="MobiDB-lite"/>
    </source>
</evidence>
<dbReference type="AlphaFoldDB" id="A0A0C3HBF5"/>
<keyword evidence="2" id="KW-0472">Membrane</keyword>
<dbReference type="EMBL" id="KN832871">
    <property type="protein sequence ID" value="KIN05561.1"/>
    <property type="molecule type" value="Genomic_DNA"/>
</dbReference>
<feature type="compositionally biased region" description="Basic residues" evidence="1">
    <location>
        <begin position="1"/>
        <end position="19"/>
    </location>
</feature>
<accession>A0A0C3HBF5</accession>
<gene>
    <name evidence="3" type="ORF">OIDMADRAFT_85696</name>
</gene>
<dbReference type="HOGENOM" id="CLU_061830_1_0_1"/>
<sequence length="220" mass="25148">TSRTIRHASNKTAPKKKSSKPLVLEKPTKFNPPSHGSRLPRETPRYPGPQLSAEDIAMQKTNKYPSMMPPDGSFMHWFLTNKALHMYISLTTLFTLAGIVFVTNFQRNSPFADMIPPWQDLFLHPMNYSRRWLEILRLNAARTTAETDARRARKVDDVAKRAQYRKAHGLDKDDGFGGWTVKNDQELLDAVMPPTVSVSVEADAESIKEKKKLKKWLGIW</sequence>
<dbReference type="InParanoid" id="A0A0C3HBF5"/>
<reference evidence="4" key="2">
    <citation type="submission" date="2015-01" db="EMBL/GenBank/DDBJ databases">
        <title>Evolutionary Origins and Diversification of the Mycorrhizal Mutualists.</title>
        <authorList>
            <consortium name="DOE Joint Genome Institute"/>
            <consortium name="Mycorrhizal Genomics Consortium"/>
            <person name="Kohler A."/>
            <person name="Kuo A."/>
            <person name="Nagy L.G."/>
            <person name="Floudas D."/>
            <person name="Copeland A."/>
            <person name="Barry K.W."/>
            <person name="Cichocki N."/>
            <person name="Veneault-Fourrey C."/>
            <person name="LaButti K."/>
            <person name="Lindquist E.A."/>
            <person name="Lipzen A."/>
            <person name="Lundell T."/>
            <person name="Morin E."/>
            <person name="Murat C."/>
            <person name="Riley R."/>
            <person name="Ohm R."/>
            <person name="Sun H."/>
            <person name="Tunlid A."/>
            <person name="Henrissat B."/>
            <person name="Grigoriev I.V."/>
            <person name="Hibbett D.S."/>
            <person name="Martin F."/>
        </authorList>
    </citation>
    <scope>NUCLEOTIDE SEQUENCE [LARGE SCALE GENOMIC DNA]</scope>
    <source>
        <strain evidence="4">Zn</strain>
    </source>
</reference>
<keyword evidence="2" id="KW-0812">Transmembrane</keyword>
<organism evidence="3 4">
    <name type="scientific">Oidiodendron maius (strain Zn)</name>
    <dbReference type="NCBI Taxonomy" id="913774"/>
    <lineage>
        <taxon>Eukaryota</taxon>
        <taxon>Fungi</taxon>
        <taxon>Dikarya</taxon>
        <taxon>Ascomycota</taxon>
        <taxon>Pezizomycotina</taxon>
        <taxon>Leotiomycetes</taxon>
        <taxon>Leotiomycetes incertae sedis</taxon>
        <taxon>Myxotrichaceae</taxon>
        <taxon>Oidiodendron</taxon>
    </lineage>
</organism>
<evidence type="ECO:0000256" key="2">
    <source>
        <dbReference type="SAM" id="Phobius"/>
    </source>
</evidence>
<dbReference type="STRING" id="913774.A0A0C3HBF5"/>
<feature type="transmembrane region" description="Helical" evidence="2">
    <location>
        <begin position="84"/>
        <end position="105"/>
    </location>
</feature>
<feature type="region of interest" description="Disordered" evidence="1">
    <location>
        <begin position="1"/>
        <end position="50"/>
    </location>
</feature>
<feature type="non-terminal residue" evidence="3">
    <location>
        <position position="220"/>
    </location>
</feature>
<keyword evidence="2" id="KW-1133">Transmembrane helix</keyword>
<dbReference type="Proteomes" id="UP000054321">
    <property type="component" value="Unassembled WGS sequence"/>
</dbReference>
<dbReference type="OrthoDB" id="5397827at2759"/>